<protein>
    <recommendedName>
        <fullName evidence="3">YwbE family protein</fullName>
    </recommendedName>
</protein>
<organism evidence="1 2">
    <name type="scientific">Micromonas commoda (strain RCC299 / NOUM17 / CCMP2709)</name>
    <name type="common">Picoplanktonic green alga</name>
    <dbReference type="NCBI Taxonomy" id="296587"/>
    <lineage>
        <taxon>Eukaryota</taxon>
        <taxon>Viridiplantae</taxon>
        <taxon>Chlorophyta</taxon>
        <taxon>Mamiellophyceae</taxon>
        <taxon>Mamiellales</taxon>
        <taxon>Mamiellaceae</taxon>
        <taxon>Micromonas</taxon>
    </lineage>
</organism>
<evidence type="ECO:0000313" key="1">
    <source>
        <dbReference type="EMBL" id="ACO68136.1"/>
    </source>
</evidence>
<name>C1EJ73_MICCC</name>
<dbReference type="RefSeq" id="XP_002506878.1">
    <property type="nucleotide sequence ID" value="XM_002506832.1"/>
</dbReference>
<dbReference type="EMBL" id="CP001334">
    <property type="protein sequence ID" value="ACO68136.1"/>
    <property type="molecule type" value="Genomic_DNA"/>
</dbReference>
<keyword evidence="2" id="KW-1185">Reference proteome</keyword>
<evidence type="ECO:0008006" key="3">
    <source>
        <dbReference type="Google" id="ProtNLM"/>
    </source>
</evidence>
<dbReference type="Pfam" id="PF09962">
    <property type="entry name" value="DUF2196"/>
    <property type="match status" value="1"/>
</dbReference>
<accession>C1EJ73</accession>
<dbReference type="PANTHER" id="PTHR40069">
    <property type="entry name" value="YWBE PROTEIN"/>
    <property type="match status" value="1"/>
</dbReference>
<reference evidence="1 2" key="1">
    <citation type="journal article" date="2009" name="Science">
        <title>Green evolution and dynamic adaptations revealed by genomes of the marine picoeukaryotes Micromonas.</title>
        <authorList>
            <person name="Worden A.Z."/>
            <person name="Lee J.H."/>
            <person name="Mock T."/>
            <person name="Rouze P."/>
            <person name="Simmons M.P."/>
            <person name="Aerts A.L."/>
            <person name="Allen A.E."/>
            <person name="Cuvelier M.L."/>
            <person name="Derelle E."/>
            <person name="Everett M.V."/>
            <person name="Foulon E."/>
            <person name="Grimwood J."/>
            <person name="Gundlach H."/>
            <person name="Henrissat B."/>
            <person name="Napoli C."/>
            <person name="McDonald S.M."/>
            <person name="Parker M.S."/>
            <person name="Rombauts S."/>
            <person name="Salamov A."/>
            <person name="Von Dassow P."/>
            <person name="Badger J.H."/>
            <person name="Coutinho P.M."/>
            <person name="Demir E."/>
            <person name="Dubchak I."/>
            <person name="Gentemann C."/>
            <person name="Eikrem W."/>
            <person name="Gready J.E."/>
            <person name="John U."/>
            <person name="Lanier W."/>
            <person name="Lindquist E.A."/>
            <person name="Lucas S."/>
            <person name="Mayer K.F."/>
            <person name="Moreau H."/>
            <person name="Not F."/>
            <person name="Otillar R."/>
            <person name="Panaud O."/>
            <person name="Pangilinan J."/>
            <person name="Paulsen I."/>
            <person name="Piegu B."/>
            <person name="Poliakov A."/>
            <person name="Robbens S."/>
            <person name="Schmutz J."/>
            <person name="Toulza E."/>
            <person name="Wyss T."/>
            <person name="Zelensky A."/>
            <person name="Zhou K."/>
            <person name="Armbrust E.V."/>
            <person name="Bhattacharya D."/>
            <person name="Goodenough U.W."/>
            <person name="Van de Peer Y."/>
            <person name="Grigoriev I.V."/>
        </authorList>
    </citation>
    <scope>NUCLEOTIDE SEQUENCE [LARGE SCALE GENOMIC DNA]</scope>
    <source>
        <strain evidence="2">RCC299 / NOUM17</strain>
    </source>
</reference>
<dbReference type="OrthoDB" id="20105at2759"/>
<dbReference type="InParanoid" id="C1EJ73"/>
<dbReference type="KEGG" id="mis:MICPUN_77211"/>
<feature type="non-terminal residue" evidence="1">
    <location>
        <position position="58"/>
    </location>
</feature>
<evidence type="ECO:0000313" key="2">
    <source>
        <dbReference type="Proteomes" id="UP000002009"/>
    </source>
</evidence>
<dbReference type="NCBIfam" id="TIGR03833">
    <property type="entry name" value="YwbE family protein"/>
    <property type="match status" value="1"/>
</dbReference>
<dbReference type="GeneID" id="8249810"/>
<dbReference type="Proteomes" id="UP000002009">
    <property type="component" value="Chromosome 16"/>
</dbReference>
<gene>
    <name evidence="1" type="ORF">MICPUN_77211</name>
</gene>
<dbReference type="InterPro" id="IPR019240">
    <property type="entry name" value="DUF2196"/>
</dbReference>
<proteinExistence type="predicted"/>
<sequence length="58" mass="6363">RADIPIGVDVDVIRKEDQASGAVRRGKVREFLTNSSTHPQGVKVRLEDGTIGRVARVH</sequence>
<dbReference type="PANTHER" id="PTHR40069:SF1">
    <property type="entry name" value="YWBE PROTEIN"/>
    <property type="match status" value="1"/>
</dbReference>
<feature type="non-terminal residue" evidence="1">
    <location>
        <position position="1"/>
    </location>
</feature>
<dbReference type="OMA" id="KDQPTGK"/>
<dbReference type="AlphaFoldDB" id="C1EJ73"/>